<dbReference type="PANTHER" id="PTHR10993:SF7">
    <property type="entry name" value="LIPOYLTRANSFERASE 2, MITOCHONDRIAL-RELATED"/>
    <property type="match status" value="1"/>
</dbReference>
<dbReference type="InterPro" id="IPR004143">
    <property type="entry name" value="BPL_LPL_catalytic"/>
</dbReference>
<evidence type="ECO:0000256" key="2">
    <source>
        <dbReference type="ARBA" id="ARBA00022679"/>
    </source>
</evidence>
<dbReference type="UniPathway" id="UPA00538">
    <property type="reaction ID" value="UER00592"/>
</dbReference>
<dbReference type="Proteomes" id="UP000249799">
    <property type="component" value="Chromosome"/>
</dbReference>
<dbReference type="Gene3D" id="3.30.930.10">
    <property type="entry name" value="Bira Bifunctional Protein, Domain 2"/>
    <property type="match status" value="1"/>
</dbReference>
<comment type="function">
    <text evidence="4 5">Catalyzes the transfer of endogenously produced octanoic acid from octanoyl-acyl-carrier-protein onto the lipoyl domains of lipoate-dependent enzymes. Lipoyl-ACP can also act as a substrate although octanoyl-ACP is likely to be the physiological substrate.</text>
</comment>
<gene>
    <name evidence="6" type="primary">lipB</name>
    <name evidence="6" type="ORF">DN745_05180</name>
</gene>
<comment type="catalytic activity">
    <reaction evidence="5">
        <text>octanoyl-[ACP] + L-lysyl-[protein] = N(6)-octanoyl-L-lysyl-[protein] + holo-[ACP] + H(+)</text>
        <dbReference type="Rhea" id="RHEA:17665"/>
        <dbReference type="Rhea" id="RHEA-COMP:9636"/>
        <dbReference type="Rhea" id="RHEA-COMP:9685"/>
        <dbReference type="Rhea" id="RHEA-COMP:9752"/>
        <dbReference type="Rhea" id="RHEA-COMP:9928"/>
        <dbReference type="ChEBI" id="CHEBI:15378"/>
        <dbReference type="ChEBI" id="CHEBI:29969"/>
        <dbReference type="ChEBI" id="CHEBI:64479"/>
        <dbReference type="ChEBI" id="CHEBI:78463"/>
        <dbReference type="ChEBI" id="CHEBI:78809"/>
        <dbReference type="EC" id="2.3.1.181"/>
    </reaction>
</comment>
<dbReference type="PROSITE" id="PS51733">
    <property type="entry name" value="BPL_LPL_CATALYTIC"/>
    <property type="match status" value="1"/>
</dbReference>
<keyword evidence="2 5" id="KW-0808">Transferase</keyword>
<protein>
    <recommendedName>
        <fullName evidence="5">Octanoyltransferase</fullName>
        <ecNumber evidence="5">2.3.1.181</ecNumber>
    </recommendedName>
</protein>
<dbReference type="PANTHER" id="PTHR10993">
    <property type="entry name" value="OCTANOYLTRANSFERASE"/>
    <property type="match status" value="1"/>
</dbReference>
<comment type="similarity">
    <text evidence="5">Belongs to the LipB family.</text>
</comment>
<comment type="pathway">
    <text evidence="1 5">Protein modification; protein lipoylation via endogenous pathway; protein N(6)-(lipoyl)lysine from octanoyl-[acyl-carrier-protein]: step 1/2.</text>
</comment>
<name>A0A2Z4FIJ9_9DELT</name>
<dbReference type="InterPro" id="IPR020605">
    <property type="entry name" value="Octanoyltransferase_CS"/>
</dbReference>
<evidence type="ECO:0000313" key="6">
    <source>
        <dbReference type="EMBL" id="AWV88762.1"/>
    </source>
</evidence>
<evidence type="ECO:0000256" key="3">
    <source>
        <dbReference type="ARBA" id="ARBA00023315"/>
    </source>
</evidence>
<accession>A0A2Z4FIJ9</accession>
<dbReference type="PROSITE" id="PS01313">
    <property type="entry name" value="LIPB"/>
    <property type="match status" value="1"/>
</dbReference>
<dbReference type="SUPFAM" id="SSF55681">
    <property type="entry name" value="Class II aaRS and biotin synthetases"/>
    <property type="match status" value="1"/>
</dbReference>
<organism evidence="6 7">
    <name type="scientific">Bradymonas sediminis</name>
    <dbReference type="NCBI Taxonomy" id="1548548"/>
    <lineage>
        <taxon>Bacteria</taxon>
        <taxon>Deltaproteobacteria</taxon>
        <taxon>Bradymonadales</taxon>
        <taxon>Bradymonadaceae</taxon>
        <taxon>Bradymonas</taxon>
    </lineage>
</organism>
<dbReference type="InterPro" id="IPR045864">
    <property type="entry name" value="aa-tRNA-synth_II/BPL/LPL"/>
</dbReference>
<dbReference type="KEGG" id="bsed:DN745_05180"/>
<dbReference type="GO" id="GO:0033819">
    <property type="term" value="F:lipoyl(octanoyl) transferase activity"/>
    <property type="evidence" value="ECO:0007669"/>
    <property type="project" value="UniProtKB-EC"/>
</dbReference>
<sequence length="243" mass="26926">MSKRLEIIRLGVVPYGQALALQMKLRERLKAQRDEDLVGYLIALEHPPTVTLGKRGSFEDLVNHAWLHANGVEVFKIDRGGEATFHEPGQLVVYPILRLSALGKGVVDVIRGMAACLGESVAEYGKVAAYDLEHPGLWTQDETPSRKLASVGMRVQSGVTTHGVAMNLVNQMIGFSMIVVCGMPNTPMARLCDYLDDDLDFDTFRDDFLARFGAFLEVNCVDGKLELPPPEDWVLPDQEWSKA</sequence>
<dbReference type="OrthoDB" id="9787061at2"/>
<dbReference type="PIRSF" id="PIRSF016262">
    <property type="entry name" value="LPLase"/>
    <property type="match status" value="1"/>
</dbReference>
<reference evidence="6 7" key="1">
    <citation type="submission" date="2018-06" db="EMBL/GenBank/DDBJ databases">
        <title>Lujinxingia sediminis gen. nov. sp. nov., a new facultative anaerobic member of the class Deltaproteobacteria, and proposal of Lujinxingaceae fam. nov.</title>
        <authorList>
            <person name="Guo L.-Y."/>
            <person name="Li C.-M."/>
            <person name="Wang S."/>
            <person name="Du Z.-J."/>
        </authorList>
    </citation>
    <scope>NUCLEOTIDE SEQUENCE [LARGE SCALE GENOMIC DNA]</scope>
    <source>
        <strain evidence="6 7">FA350</strain>
    </source>
</reference>
<dbReference type="GO" id="GO:0009249">
    <property type="term" value="P:protein lipoylation"/>
    <property type="evidence" value="ECO:0007669"/>
    <property type="project" value="InterPro"/>
</dbReference>
<keyword evidence="3 5" id="KW-0012">Acyltransferase</keyword>
<evidence type="ECO:0000256" key="4">
    <source>
        <dbReference type="ARBA" id="ARBA00024732"/>
    </source>
</evidence>
<dbReference type="AlphaFoldDB" id="A0A2Z4FIJ9"/>
<keyword evidence="7" id="KW-1185">Reference proteome</keyword>
<evidence type="ECO:0000256" key="1">
    <source>
        <dbReference type="ARBA" id="ARBA00004821"/>
    </source>
</evidence>
<evidence type="ECO:0000256" key="5">
    <source>
        <dbReference type="PIRNR" id="PIRNR016262"/>
    </source>
</evidence>
<dbReference type="EC" id="2.3.1.181" evidence="5"/>
<dbReference type="InterPro" id="IPR000544">
    <property type="entry name" value="Octanoyltransferase"/>
</dbReference>
<dbReference type="NCBIfam" id="TIGR00214">
    <property type="entry name" value="lipB"/>
    <property type="match status" value="1"/>
</dbReference>
<dbReference type="Pfam" id="PF21948">
    <property type="entry name" value="LplA-B_cat"/>
    <property type="match status" value="1"/>
</dbReference>
<dbReference type="RefSeq" id="WP_111332751.1">
    <property type="nucleotide sequence ID" value="NZ_CP030032.1"/>
</dbReference>
<evidence type="ECO:0000313" key="7">
    <source>
        <dbReference type="Proteomes" id="UP000249799"/>
    </source>
</evidence>
<dbReference type="EMBL" id="CP030032">
    <property type="protein sequence ID" value="AWV88762.1"/>
    <property type="molecule type" value="Genomic_DNA"/>
</dbReference>
<proteinExistence type="inferred from homology"/>